<reference evidence="1" key="2">
    <citation type="submission" date="2021-08" db="EMBL/GenBank/DDBJ databases">
        <authorList>
            <person name="Tani A."/>
            <person name="Ola A."/>
            <person name="Ogura Y."/>
            <person name="Katsura K."/>
            <person name="Hayashi T."/>
        </authorList>
    </citation>
    <scope>NUCLEOTIDE SEQUENCE</scope>
    <source>
        <strain evidence="1">DSM 19015</strain>
    </source>
</reference>
<name>A0ABQ4S2Q7_9HYPH</name>
<organism evidence="1 2">
    <name type="scientific">Methylobacterium iners</name>
    <dbReference type="NCBI Taxonomy" id="418707"/>
    <lineage>
        <taxon>Bacteria</taxon>
        <taxon>Pseudomonadati</taxon>
        <taxon>Pseudomonadota</taxon>
        <taxon>Alphaproteobacteria</taxon>
        <taxon>Hyphomicrobiales</taxon>
        <taxon>Methylobacteriaceae</taxon>
        <taxon>Methylobacterium</taxon>
    </lineage>
</organism>
<evidence type="ECO:0000313" key="2">
    <source>
        <dbReference type="Proteomes" id="UP001055125"/>
    </source>
</evidence>
<evidence type="ECO:0008006" key="3">
    <source>
        <dbReference type="Google" id="ProtNLM"/>
    </source>
</evidence>
<dbReference type="Proteomes" id="UP001055125">
    <property type="component" value="Unassembled WGS sequence"/>
</dbReference>
<dbReference type="EMBL" id="BPQP01000072">
    <property type="protein sequence ID" value="GJD96910.1"/>
    <property type="molecule type" value="Genomic_DNA"/>
</dbReference>
<dbReference type="RefSeq" id="WP_238246003.1">
    <property type="nucleotide sequence ID" value="NZ_BPQP01000072.1"/>
</dbReference>
<evidence type="ECO:0000313" key="1">
    <source>
        <dbReference type="EMBL" id="GJD96910.1"/>
    </source>
</evidence>
<protein>
    <recommendedName>
        <fullName evidence="3">PilZ domain-containing protein</fullName>
    </recommendedName>
</protein>
<sequence length="83" mass="9391">MNVNLRKSPRQIAFKIGAIQINACSVDIECLIWNISECGAQIEPLSLEPVPNEFELFVDENEPRRSCFVIWREGPKIGVAFTV</sequence>
<keyword evidence="2" id="KW-1185">Reference proteome</keyword>
<proteinExistence type="predicted"/>
<accession>A0ABQ4S2Q7</accession>
<comment type="caution">
    <text evidence="1">The sequence shown here is derived from an EMBL/GenBank/DDBJ whole genome shotgun (WGS) entry which is preliminary data.</text>
</comment>
<reference evidence="1" key="1">
    <citation type="journal article" date="2021" name="Front. Microbiol.">
        <title>Comprehensive Comparative Genomics and Phenotyping of Methylobacterium Species.</title>
        <authorList>
            <person name="Alessa O."/>
            <person name="Ogura Y."/>
            <person name="Fujitani Y."/>
            <person name="Takami H."/>
            <person name="Hayashi T."/>
            <person name="Sahin N."/>
            <person name="Tani A."/>
        </authorList>
    </citation>
    <scope>NUCLEOTIDE SEQUENCE</scope>
    <source>
        <strain evidence="1">DSM 19015</strain>
    </source>
</reference>
<gene>
    <name evidence="1" type="ORF">OCOJLMKI_4137</name>
</gene>